<gene>
    <name evidence="3" type="primary">8234438</name>
    <name evidence="2" type="ORF">Phum_PHUM418090</name>
</gene>
<dbReference type="HOGENOM" id="CLU_2963579_0_0_1"/>
<dbReference type="CTD" id="8234438"/>
<evidence type="ECO:0000256" key="1">
    <source>
        <dbReference type="SAM" id="SignalP"/>
    </source>
</evidence>
<keyword evidence="1" id="KW-0732">Signal</keyword>
<dbReference type="AlphaFoldDB" id="E0VSG5"/>
<dbReference type="RefSeq" id="XP_002429059.1">
    <property type="nucleotide sequence ID" value="XM_002429014.1"/>
</dbReference>
<dbReference type="Proteomes" id="UP000009046">
    <property type="component" value="Unassembled WGS sequence"/>
</dbReference>
<dbReference type="KEGG" id="phu:Phum_PHUM418090"/>
<evidence type="ECO:0000313" key="4">
    <source>
        <dbReference type="Proteomes" id="UP000009046"/>
    </source>
</evidence>
<feature type="chain" id="PRO_5014570199" evidence="1">
    <location>
        <begin position="27"/>
        <end position="59"/>
    </location>
</feature>
<dbReference type="InParanoid" id="E0VSG5"/>
<reference evidence="2" key="1">
    <citation type="submission" date="2007-04" db="EMBL/GenBank/DDBJ databases">
        <title>Annotation of Pediculus humanus corporis strain USDA.</title>
        <authorList>
            <person name="Kirkness E."/>
            <person name="Hannick L."/>
            <person name="Hass B."/>
            <person name="Bruggner R."/>
            <person name="Lawson D."/>
            <person name="Bidwell S."/>
            <person name="Joardar V."/>
            <person name="Caler E."/>
            <person name="Walenz B."/>
            <person name="Inman J."/>
            <person name="Schobel S."/>
            <person name="Galinsky K."/>
            <person name="Amedeo P."/>
            <person name="Strausberg R."/>
        </authorList>
    </citation>
    <scope>NUCLEOTIDE SEQUENCE</scope>
    <source>
        <strain evidence="2">USDA</strain>
    </source>
</reference>
<evidence type="ECO:0000313" key="3">
    <source>
        <dbReference type="EnsemblMetazoa" id="PHUM418090-PA"/>
    </source>
</evidence>
<dbReference type="GeneID" id="8234438"/>
<dbReference type="EnsemblMetazoa" id="PHUM418090-RA">
    <property type="protein sequence ID" value="PHUM418090-PA"/>
    <property type="gene ID" value="PHUM418090"/>
</dbReference>
<evidence type="ECO:0000313" key="2">
    <source>
        <dbReference type="EMBL" id="EEB16321.1"/>
    </source>
</evidence>
<proteinExistence type="predicted"/>
<organism>
    <name type="scientific">Pediculus humanus subsp. corporis</name>
    <name type="common">Body louse</name>
    <dbReference type="NCBI Taxonomy" id="121224"/>
    <lineage>
        <taxon>Eukaryota</taxon>
        <taxon>Metazoa</taxon>
        <taxon>Ecdysozoa</taxon>
        <taxon>Arthropoda</taxon>
        <taxon>Hexapoda</taxon>
        <taxon>Insecta</taxon>
        <taxon>Pterygota</taxon>
        <taxon>Neoptera</taxon>
        <taxon>Paraneoptera</taxon>
        <taxon>Psocodea</taxon>
        <taxon>Troctomorpha</taxon>
        <taxon>Phthiraptera</taxon>
        <taxon>Anoplura</taxon>
        <taxon>Pediculidae</taxon>
        <taxon>Pediculus</taxon>
    </lineage>
</organism>
<protein>
    <submittedName>
        <fullName evidence="2 3">Uncharacterized protein</fullName>
    </submittedName>
</protein>
<dbReference type="EMBL" id="AAZO01005127">
    <property type="status" value="NOT_ANNOTATED_CDS"/>
    <property type="molecule type" value="Genomic_DNA"/>
</dbReference>
<dbReference type="EMBL" id="DS235750">
    <property type="protein sequence ID" value="EEB16321.1"/>
    <property type="molecule type" value="Genomic_DNA"/>
</dbReference>
<feature type="signal peptide" evidence="1">
    <location>
        <begin position="1"/>
        <end position="26"/>
    </location>
</feature>
<sequence length="59" mass="6491">MIMIFKISIISSILLCLLVFEICVEEGVLECLVHTALDFENSNLSHGYSPPPPLLCGNI</sequence>
<accession>E0VSG5</accession>
<reference evidence="3" key="3">
    <citation type="submission" date="2021-02" db="UniProtKB">
        <authorList>
            <consortium name="EnsemblMetazoa"/>
        </authorList>
    </citation>
    <scope>IDENTIFICATION</scope>
    <source>
        <strain evidence="3">USDA</strain>
    </source>
</reference>
<reference evidence="2" key="2">
    <citation type="submission" date="2007-04" db="EMBL/GenBank/DDBJ databases">
        <title>The genome of the human body louse.</title>
        <authorList>
            <consortium name="The Human Body Louse Genome Consortium"/>
            <person name="Kirkness E."/>
            <person name="Walenz B."/>
            <person name="Hass B."/>
            <person name="Bruggner R."/>
            <person name="Strausberg R."/>
        </authorList>
    </citation>
    <scope>NUCLEOTIDE SEQUENCE</scope>
    <source>
        <strain evidence="2">USDA</strain>
    </source>
</reference>
<keyword evidence="4" id="KW-1185">Reference proteome</keyword>
<name>E0VSG5_PEDHC</name>
<dbReference type="VEuPathDB" id="VectorBase:PHUM418090"/>